<accession>A0A916U977</accession>
<evidence type="ECO:0000256" key="1">
    <source>
        <dbReference type="ARBA" id="ARBA00023125"/>
    </source>
</evidence>
<dbReference type="RefSeq" id="WP_188626278.1">
    <property type="nucleotide sequence ID" value="NZ_BMIL01000004.1"/>
</dbReference>
<dbReference type="GO" id="GO:0003677">
    <property type="term" value="F:DNA binding"/>
    <property type="evidence" value="ECO:0007669"/>
    <property type="project" value="UniProtKB-UniRule"/>
</dbReference>
<reference evidence="4" key="2">
    <citation type="submission" date="2020-09" db="EMBL/GenBank/DDBJ databases">
        <authorList>
            <person name="Sun Q."/>
            <person name="Zhou Y."/>
        </authorList>
    </citation>
    <scope>NUCLEOTIDE SEQUENCE</scope>
    <source>
        <strain evidence="4">CGMCC 1.15343</strain>
    </source>
</reference>
<dbReference type="SUPFAM" id="SSF46689">
    <property type="entry name" value="Homeodomain-like"/>
    <property type="match status" value="1"/>
</dbReference>
<keyword evidence="1 2" id="KW-0238">DNA-binding</keyword>
<proteinExistence type="predicted"/>
<sequence length="211" mass="23631">MNRKPYQGPVNDKEKSKRRLIEAVGAVIRDKGYTGLTATNISKAAGLDRRLITLYFGTIETLIETYVRGNDFWIQAADTAALTLNAEPREPIQDLINSVLQNQLDYFLHDEEMQKIVLWQISQSTKIMSEVCEAREQVGHPFFALADQELKGHDVDHRAVTALLVAGIYHLVLYSKSTACTMCEIDLNTPEGMGRIKKAISVVLNCAFTSK</sequence>
<dbReference type="Pfam" id="PF00440">
    <property type="entry name" value="TetR_N"/>
    <property type="match status" value="1"/>
</dbReference>
<dbReference type="Proteomes" id="UP000651668">
    <property type="component" value="Unassembled WGS sequence"/>
</dbReference>
<evidence type="ECO:0000259" key="3">
    <source>
        <dbReference type="PROSITE" id="PS50977"/>
    </source>
</evidence>
<dbReference type="InterPro" id="IPR009057">
    <property type="entry name" value="Homeodomain-like_sf"/>
</dbReference>
<name>A0A916U977_9SPHI</name>
<gene>
    <name evidence="4" type="ORF">GCM10011387_15350</name>
</gene>
<protein>
    <recommendedName>
        <fullName evidence="3">HTH tetR-type domain-containing protein</fullName>
    </recommendedName>
</protein>
<evidence type="ECO:0000313" key="5">
    <source>
        <dbReference type="Proteomes" id="UP000651668"/>
    </source>
</evidence>
<dbReference type="EMBL" id="BMIL01000004">
    <property type="protein sequence ID" value="GGC62677.1"/>
    <property type="molecule type" value="Genomic_DNA"/>
</dbReference>
<feature type="domain" description="HTH tetR-type" evidence="3">
    <location>
        <begin position="14"/>
        <end position="74"/>
    </location>
</feature>
<keyword evidence="5" id="KW-1185">Reference proteome</keyword>
<dbReference type="InterPro" id="IPR001647">
    <property type="entry name" value="HTH_TetR"/>
</dbReference>
<feature type="DNA-binding region" description="H-T-H motif" evidence="2">
    <location>
        <begin position="37"/>
        <end position="56"/>
    </location>
</feature>
<dbReference type="Gene3D" id="1.10.357.10">
    <property type="entry name" value="Tetracycline Repressor, domain 2"/>
    <property type="match status" value="1"/>
</dbReference>
<dbReference type="AlphaFoldDB" id="A0A916U977"/>
<reference evidence="4" key="1">
    <citation type="journal article" date="2014" name="Int. J. Syst. Evol. Microbiol.">
        <title>Complete genome sequence of Corynebacterium casei LMG S-19264T (=DSM 44701T), isolated from a smear-ripened cheese.</title>
        <authorList>
            <consortium name="US DOE Joint Genome Institute (JGI-PGF)"/>
            <person name="Walter F."/>
            <person name="Albersmeier A."/>
            <person name="Kalinowski J."/>
            <person name="Ruckert C."/>
        </authorList>
    </citation>
    <scope>NUCLEOTIDE SEQUENCE</scope>
    <source>
        <strain evidence="4">CGMCC 1.15343</strain>
    </source>
</reference>
<organism evidence="4 5">
    <name type="scientific">Pedobacter quisquiliarum</name>
    <dbReference type="NCBI Taxonomy" id="1834438"/>
    <lineage>
        <taxon>Bacteria</taxon>
        <taxon>Pseudomonadati</taxon>
        <taxon>Bacteroidota</taxon>
        <taxon>Sphingobacteriia</taxon>
        <taxon>Sphingobacteriales</taxon>
        <taxon>Sphingobacteriaceae</taxon>
        <taxon>Pedobacter</taxon>
    </lineage>
</organism>
<evidence type="ECO:0000256" key="2">
    <source>
        <dbReference type="PROSITE-ProRule" id="PRU00335"/>
    </source>
</evidence>
<dbReference type="PROSITE" id="PS50977">
    <property type="entry name" value="HTH_TETR_2"/>
    <property type="match status" value="1"/>
</dbReference>
<comment type="caution">
    <text evidence="4">The sequence shown here is derived from an EMBL/GenBank/DDBJ whole genome shotgun (WGS) entry which is preliminary data.</text>
</comment>
<evidence type="ECO:0000313" key="4">
    <source>
        <dbReference type="EMBL" id="GGC62677.1"/>
    </source>
</evidence>